<evidence type="ECO:0000256" key="2">
    <source>
        <dbReference type="ARBA" id="ARBA00022884"/>
    </source>
</evidence>
<comment type="caution">
    <text evidence="4">The sequence shown here is derived from an EMBL/GenBank/DDBJ whole genome shotgun (WGS) entry which is preliminary data.</text>
</comment>
<dbReference type="SUPFAM" id="SSF74982">
    <property type="entry name" value="Small protein B (SmpB)"/>
    <property type="match status" value="1"/>
</dbReference>
<protein>
    <recommendedName>
        <fullName evidence="3">SsrA-binding protein</fullName>
    </recommendedName>
    <alternativeName>
        <fullName evidence="3">Small protein B</fullName>
    </alternativeName>
</protein>
<dbReference type="InterPro" id="IPR020081">
    <property type="entry name" value="SsrA-bd_prot_CS"/>
</dbReference>
<dbReference type="PANTHER" id="PTHR30308:SF2">
    <property type="entry name" value="SSRA-BINDING PROTEIN"/>
    <property type="match status" value="1"/>
</dbReference>
<comment type="subcellular location">
    <subcellularLocation>
        <location evidence="3">Cytoplasm</location>
    </subcellularLocation>
    <text evidence="3">The tmRNA-SmpB complex associates with stalled 70S ribosomes.</text>
</comment>
<dbReference type="EMBL" id="SLWY01000003">
    <property type="protein sequence ID" value="TCO83090.1"/>
    <property type="molecule type" value="Genomic_DNA"/>
</dbReference>
<evidence type="ECO:0000256" key="1">
    <source>
        <dbReference type="ARBA" id="ARBA00022490"/>
    </source>
</evidence>
<evidence type="ECO:0000256" key="3">
    <source>
        <dbReference type="HAMAP-Rule" id="MF_00023"/>
    </source>
</evidence>
<dbReference type="CDD" id="cd09294">
    <property type="entry name" value="SmpB"/>
    <property type="match status" value="1"/>
</dbReference>
<dbReference type="Gene3D" id="2.40.280.10">
    <property type="match status" value="1"/>
</dbReference>
<keyword evidence="1 3" id="KW-0963">Cytoplasm</keyword>
<proteinExistence type="inferred from homology"/>
<accession>A0A4R2L8S3</accession>
<keyword evidence="5" id="KW-1185">Reference proteome</keyword>
<dbReference type="Proteomes" id="UP000295765">
    <property type="component" value="Unassembled WGS sequence"/>
</dbReference>
<dbReference type="GO" id="GO:0070929">
    <property type="term" value="P:trans-translation"/>
    <property type="evidence" value="ECO:0007669"/>
    <property type="project" value="UniProtKB-UniRule"/>
</dbReference>
<dbReference type="PANTHER" id="PTHR30308">
    <property type="entry name" value="TMRNA-BINDING COMPONENT OF TRANS-TRANSLATION TAGGING COMPLEX"/>
    <property type="match status" value="1"/>
</dbReference>
<evidence type="ECO:0000313" key="5">
    <source>
        <dbReference type="Proteomes" id="UP000295765"/>
    </source>
</evidence>
<dbReference type="OrthoDB" id="9805462at2"/>
<dbReference type="Pfam" id="PF01668">
    <property type="entry name" value="SmpB"/>
    <property type="match status" value="1"/>
</dbReference>
<organism evidence="4 5">
    <name type="scientific">Plasticicumulans lactativorans</name>
    <dbReference type="NCBI Taxonomy" id="1133106"/>
    <lineage>
        <taxon>Bacteria</taxon>
        <taxon>Pseudomonadati</taxon>
        <taxon>Pseudomonadota</taxon>
        <taxon>Gammaproteobacteria</taxon>
        <taxon>Candidatus Competibacteraceae</taxon>
        <taxon>Plasticicumulans</taxon>
    </lineage>
</organism>
<dbReference type="GO" id="GO:0070930">
    <property type="term" value="P:trans-translation-dependent protein tagging"/>
    <property type="evidence" value="ECO:0007669"/>
    <property type="project" value="TreeGrafter"/>
</dbReference>
<dbReference type="PROSITE" id="PS01317">
    <property type="entry name" value="SSRP"/>
    <property type="match status" value="1"/>
</dbReference>
<sequence>MSKKPANAPASIAGNKKAFHDYFIEERLEAGLSLEGWEVKALRDGRAQLKEAYVLLKDGEAWLFGCHITPLLSASTHVRPDPTRTRKLLLHREQIAKLVVAVDRKGYTLMPLNLYWKRGRAKLEIGLAKGKKDYDKRAVDKERDWERDKARLMRH</sequence>
<comment type="function">
    <text evidence="3">Required for rescue of stalled ribosomes mediated by trans-translation. Binds to transfer-messenger RNA (tmRNA), required for stable association of tmRNA with ribosomes. tmRNA and SmpB together mimic tRNA shape, replacing the anticodon stem-loop with SmpB. tmRNA is encoded by the ssrA gene; the 2 termini fold to resemble tRNA(Ala) and it encodes a 'tag peptide', a short internal open reading frame. During trans-translation Ala-aminoacylated tmRNA acts like a tRNA, entering the A-site of stalled ribosomes, displacing the stalled mRNA. The ribosome then switches to translate the ORF on the tmRNA; the nascent peptide is terminated with the 'tag peptide' encoded by the tmRNA and targeted for degradation. The ribosome is freed to recommence translation, which seems to be the essential function of trans-translation.</text>
</comment>
<gene>
    <name evidence="3" type="primary">smpB</name>
    <name evidence="4" type="ORF">EV699_103140</name>
</gene>
<dbReference type="HAMAP" id="MF_00023">
    <property type="entry name" value="SmpB"/>
    <property type="match status" value="1"/>
</dbReference>
<dbReference type="NCBIfam" id="TIGR00086">
    <property type="entry name" value="smpB"/>
    <property type="match status" value="1"/>
</dbReference>
<dbReference type="AlphaFoldDB" id="A0A4R2L8S3"/>
<comment type="similarity">
    <text evidence="3">Belongs to the SmpB family.</text>
</comment>
<keyword evidence="2 3" id="KW-0694">RNA-binding</keyword>
<dbReference type="GO" id="GO:0005829">
    <property type="term" value="C:cytosol"/>
    <property type="evidence" value="ECO:0007669"/>
    <property type="project" value="TreeGrafter"/>
</dbReference>
<dbReference type="GO" id="GO:0003723">
    <property type="term" value="F:RNA binding"/>
    <property type="evidence" value="ECO:0007669"/>
    <property type="project" value="UniProtKB-UniRule"/>
</dbReference>
<dbReference type="RefSeq" id="WP_132538828.1">
    <property type="nucleotide sequence ID" value="NZ_SLWY01000003.1"/>
</dbReference>
<dbReference type="InterPro" id="IPR023620">
    <property type="entry name" value="SmpB"/>
</dbReference>
<dbReference type="InterPro" id="IPR000037">
    <property type="entry name" value="SsrA-bd_prot"/>
</dbReference>
<dbReference type="NCBIfam" id="NF003843">
    <property type="entry name" value="PRK05422.1"/>
    <property type="match status" value="1"/>
</dbReference>
<name>A0A4R2L8S3_9GAMM</name>
<reference evidence="4 5" key="1">
    <citation type="submission" date="2019-03" db="EMBL/GenBank/DDBJ databases">
        <title>Genomic Encyclopedia of Type Strains, Phase IV (KMG-IV): sequencing the most valuable type-strain genomes for metagenomic binning, comparative biology and taxonomic classification.</title>
        <authorList>
            <person name="Goeker M."/>
        </authorList>
    </citation>
    <scope>NUCLEOTIDE SEQUENCE [LARGE SCALE GENOMIC DNA]</scope>
    <source>
        <strain evidence="4 5">DSM 25287</strain>
    </source>
</reference>
<evidence type="ECO:0000313" key="4">
    <source>
        <dbReference type="EMBL" id="TCO83090.1"/>
    </source>
</evidence>